<evidence type="ECO:0000313" key="2">
    <source>
        <dbReference type="Proteomes" id="UP000076532"/>
    </source>
</evidence>
<sequence>MPSKDLQPQPALREPYSRIDALLYASLRRQEEVLVQREEQEKVVRMMSYDNACRCQCRGAPVVQGKLFPIALTSPSSILIIIPLASTSYSFISAPTAAQVAIDGNALAYVIVSLTNIHSDLMVAPTQVIQS</sequence>
<gene>
    <name evidence="1" type="ORF">FIBSPDRAFT_891572</name>
</gene>
<name>A0A166JKU6_9AGAM</name>
<proteinExistence type="predicted"/>
<dbReference type="Proteomes" id="UP000076532">
    <property type="component" value="Unassembled WGS sequence"/>
</dbReference>
<keyword evidence="2" id="KW-1185">Reference proteome</keyword>
<evidence type="ECO:0000313" key="1">
    <source>
        <dbReference type="EMBL" id="KZP20972.1"/>
    </source>
</evidence>
<dbReference type="EMBL" id="KV417551">
    <property type="protein sequence ID" value="KZP20972.1"/>
    <property type="molecule type" value="Genomic_DNA"/>
</dbReference>
<protein>
    <submittedName>
        <fullName evidence="1">Uncharacterized protein</fullName>
    </submittedName>
</protein>
<accession>A0A166JKU6</accession>
<dbReference type="AlphaFoldDB" id="A0A166JKU6"/>
<reference evidence="1 2" key="1">
    <citation type="journal article" date="2016" name="Mol. Biol. Evol.">
        <title>Comparative Genomics of Early-Diverging Mushroom-Forming Fungi Provides Insights into the Origins of Lignocellulose Decay Capabilities.</title>
        <authorList>
            <person name="Nagy L.G."/>
            <person name="Riley R."/>
            <person name="Tritt A."/>
            <person name="Adam C."/>
            <person name="Daum C."/>
            <person name="Floudas D."/>
            <person name="Sun H."/>
            <person name="Yadav J.S."/>
            <person name="Pangilinan J."/>
            <person name="Larsson K.H."/>
            <person name="Matsuura K."/>
            <person name="Barry K."/>
            <person name="Labutti K."/>
            <person name="Kuo R."/>
            <person name="Ohm R.A."/>
            <person name="Bhattacharya S.S."/>
            <person name="Shirouzu T."/>
            <person name="Yoshinaga Y."/>
            <person name="Martin F.M."/>
            <person name="Grigoriev I.V."/>
            <person name="Hibbett D.S."/>
        </authorList>
    </citation>
    <scope>NUCLEOTIDE SEQUENCE [LARGE SCALE GENOMIC DNA]</scope>
    <source>
        <strain evidence="1 2">CBS 109695</strain>
    </source>
</reference>
<organism evidence="1 2">
    <name type="scientific">Athelia psychrophila</name>
    <dbReference type="NCBI Taxonomy" id="1759441"/>
    <lineage>
        <taxon>Eukaryota</taxon>
        <taxon>Fungi</taxon>
        <taxon>Dikarya</taxon>
        <taxon>Basidiomycota</taxon>
        <taxon>Agaricomycotina</taxon>
        <taxon>Agaricomycetes</taxon>
        <taxon>Agaricomycetidae</taxon>
        <taxon>Atheliales</taxon>
        <taxon>Atheliaceae</taxon>
        <taxon>Athelia</taxon>
    </lineage>
</organism>